<comment type="caution">
    <text evidence="24">The sequence shown here is derived from an EMBL/GenBank/DDBJ whole genome shotgun (WGS) entry which is preliminary data.</text>
</comment>
<dbReference type="Pfam" id="PF13193">
    <property type="entry name" value="AMP-binding_C"/>
    <property type="match status" value="1"/>
</dbReference>
<keyword evidence="15" id="KW-0804">Transcription</keyword>
<evidence type="ECO:0000256" key="15">
    <source>
        <dbReference type="ARBA" id="ARBA00023163"/>
    </source>
</evidence>
<dbReference type="PANTHER" id="PTHR24095">
    <property type="entry name" value="ACETYL-COENZYME A SYNTHETASE"/>
    <property type="match status" value="1"/>
</dbReference>
<evidence type="ECO:0000256" key="1">
    <source>
        <dbReference type="ARBA" id="ARBA00001884"/>
    </source>
</evidence>
<keyword evidence="7" id="KW-0217">Developmental protein</keyword>
<dbReference type="SUPFAM" id="SSF46689">
    <property type="entry name" value="Homeodomain-like"/>
    <property type="match status" value="1"/>
</dbReference>
<dbReference type="Pfam" id="PF00046">
    <property type="entry name" value="Homeodomain"/>
    <property type="match status" value="1"/>
</dbReference>
<keyword evidence="10" id="KW-0067">ATP-binding</keyword>
<gene>
    <name evidence="24" type="ORF">E5288_WYG001708</name>
</gene>
<keyword evidence="8" id="KW-0436">Ligase</keyword>
<evidence type="ECO:0000256" key="21">
    <source>
        <dbReference type="SAM" id="MobiDB-lite"/>
    </source>
</evidence>
<dbReference type="Pfam" id="PF16177">
    <property type="entry name" value="ACAS_N"/>
    <property type="match status" value="1"/>
</dbReference>
<feature type="compositionally biased region" description="Basic residues" evidence="21">
    <location>
        <begin position="160"/>
        <end position="169"/>
    </location>
</feature>
<dbReference type="GO" id="GO:0050218">
    <property type="term" value="F:propionate-CoA ligase activity"/>
    <property type="evidence" value="ECO:0007669"/>
    <property type="project" value="UniProtKB-EC"/>
</dbReference>
<dbReference type="Proteomes" id="UP000322234">
    <property type="component" value="Unassembled WGS sequence"/>
</dbReference>
<evidence type="ECO:0000256" key="2">
    <source>
        <dbReference type="ARBA" id="ARBA00004123"/>
    </source>
</evidence>
<keyword evidence="16 19" id="KW-0539">Nucleus</keyword>
<comment type="subcellular location">
    <subcellularLocation>
        <location evidence="2 19 20">Nucleus</location>
    </subcellularLocation>
</comment>
<feature type="DNA-binding region" description="Homeobox" evidence="19">
    <location>
        <begin position="164"/>
        <end position="223"/>
    </location>
</feature>
<keyword evidence="25" id="KW-1185">Reference proteome</keyword>
<evidence type="ECO:0000256" key="16">
    <source>
        <dbReference type="ARBA" id="ARBA00023242"/>
    </source>
</evidence>
<comment type="catalytic activity">
    <reaction evidence="18">
        <text>propanoate + ATP + CoA = propanoyl-CoA + AMP + diphosphate</text>
        <dbReference type="Rhea" id="RHEA:20373"/>
        <dbReference type="ChEBI" id="CHEBI:17272"/>
        <dbReference type="ChEBI" id="CHEBI:30616"/>
        <dbReference type="ChEBI" id="CHEBI:33019"/>
        <dbReference type="ChEBI" id="CHEBI:57287"/>
        <dbReference type="ChEBI" id="CHEBI:57392"/>
        <dbReference type="ChEBI" id="CHEBI:456215"/>
        <dbReference type="EC" id="6.2.1.17"/>
    </reaction>
    <physiologicalReaction direction="left-to-right" evidence="18">
        <dbReference type="Rhea" id="RHEA:20374"/>
    </physiologicalReaction>
</comment>
<proteinExistence type="inferred from homology"/>
<dbReference type="Gene3D" id="3.40.50.12780">
    <property type="entry name" value="N-terminal domain of ligase-like"/>
    <property type="match status" value="1"/>
</dbReference>
<evidence type="ECO:0000256" key="8">
    <source>
        <dbReference type="ARBA" id="ARBA00022598"/>
    </source>
</evidence>
<dbReference type="GO" id="GO:0006629">
    <property type="term" value="P:lipid metabolic process"/>
    <property type="evidence" value="ECO:0007669"/>
    <property type="project" value="UniProtKB-KW"/>
</dbReference>
<dbReference type="FunFam" id="1.10.10.60:FF:000065">
    <property type="entry name" value="Visual system homeobox 1"/>
    <property type="match status" value="1"/>
</dbReference>
<dbReference type="EC" id="6.2.1.1" evidence="6"/>
<evidence type="ECO:0000256" key="10">
    <source>
        <dbReference type="ARBA" id="ARBA00022840"/>
    </source>
</evidence>
<dbReference type="InterPro" id="IPR000873">
    <property type="entry name" value="AMP-dep_synth/lig_dom"/>
</dbReference>
<protein>
    <recommendedName>
        <fullName evidence="17">Propionate--CoA ligase</fullName>
        <ecNumber evidence="6">6.2.1.1</ecNumber>
        <ecNumber evidence="5">6.2.1.17</ecNumber>
    </recommendedName>
</protein>
<keyword evidence="13 19" id="KW-0238">DNA-binding</keyword>
<evidence type="ECO:0000256" key="4">
    <source>
        <dbReference type="ARBA" id="ARBA00006432"/>
    </source>
</evidence>
<keyword evidence="12" id="KW-0443">Lipid metabolism</keyword>
<feature type="region of interest" description="Disordered" evidence="21">
    <location>
        <begin position="1"/>
        <end position="67"/>
    </location>
</feature>
<dbReference type="GO" id="GO:0005634">
    <property type="term" value="C:nucleus"/>
    <property type="evidence" value="ECO:0007669"/>
    <property type="project" value="UniProtKB-SubCell"/>
</dbReference>
<dbReference type="GO" id="GO:0005739">
    <property type="term" value="C:mitochondrion"/>
    <property type="evidence" value="ECO:0007669"/>
    <property type="project" value="TreeGrafter"/>
</dbReference>
<evidence type="ECO:0000256" key="11">
    <source>
        <dbReference type="ARBA" id="ARBA00023015"/>
    </source>
</evidence>
<dbReference type="PROSITE" id="PS00455">
    <property type="entry name" value="AMP_BINDING"/>
    <property type="match status" value="1"/>
</dbReference>
<evidence type="ECO:0000256" key="6">
    <source>
        <dbReference type="ARBA" id="ARBA00013275"/>
    </source>
</evidence>
<feature type="region of interest" description="Disordered" evidence="21">
    <location>
        <begin position="113"/>
        <end position="169"/>
    </location>
</feature>
<keyword evidence="11" id="KW-0805">Transcription regulation</keyword>
<reference evidence="24" key="1">
    <citation type="submission" date="2019-10" db="EMBL/GenBank/DDBJ databases">
        <title>The sequence and de novo assembly of the wild yak genome.</title>
        <authorList>
            <person name="Liu Y."/>
        </authorList>
    </citation>
    <scope>NUCLEOTIDE SEQUENCE [LARGE SCALE GENOMIC DNA]</scope>
    <source>
        <strain evidence="24">WY2019</strain>
    </source>
</reference>
<dbReference type="FunFam" id="3.40.50.12780:FF:000001">
    <property type="entry name" value="Acetyl-coenzyme A synthetase"/>
    <property type="match status" value="1"/>
</dbReference>
<feature type="domain" description="CVC" evidence="23">
    <location>
        <begin position="224"/>
        <end position="286"/>
    </location>
</feature>
<dbReference type="EMBL" id="VBQZ03000072">
    <property type="protein sequence ID" value="MXQ91573.1"/>
    <property type="molecule type" value="Genomic_DNA"/>
</dbReference>
<evidence type="ECO:0000256" key="20">
    <source>
        <dbReference type="RuleBase" id="RU000682"/>
    </source>
</evidence>
<dbReference type="InterPro" id="IPR001356">
    <property type="entry name" value="HD"/>
</dbReference>
<dbReference type="GO" id="GO:0006085">
    <property type="term" value="P:acetyl-CoA biosynthetic process"/>
    <property type="evidence" value="ECO:0007669"/>
    <property type="project" value="TreeGrafter"/>
</dbReference>
<comment type="similarity">
    <text evidence="4">Belongs to the ATP-dependent AMP-binding enzyme family.</text>
</comment>
<dbReference type="PROSITE" id="PS51496">
    <property type="entry name" value="CVC"/>
    <property type="match status" value="1"/>
</dbReference>
<feature type="compositionally biased region" description="Basic and acidic residues" evidence="21">
    <location>
        <begin position="1"/>
        <end position="12"/>
    </location>
</feature>
<dbReference type="SMART" id="SM00389">
    <property type="entry name" value="HOX"/>
    <property type="match status" value="1"/>
</dbReference>
<dbReference type="InterPro" id="IPR009057">
    <property type="entry name" value="Homeodomain-like_sf"/>
</dbReference>
<name>A0A6B0RWF5_9CETA</name>
<feature type="compositionally biased region" description="Low complexity" evidence="21">
    <location>
        <begin position="19"/>
        <end position="45"/>
    </location>
</feature>
<comment type="catalytic activity">
    <reaction evidence="1">
        <text>acetate + ATP + CoA = acetyl-CoA + AMP + diphosphate</text>
        <dbReference type="Rhea" id="RHEA:23176"/>
        <dbReference type="ChEBI" id="CHEBI:30089"/>
        <dbReference type="ChEBI" id="CHEBI:30616"/>
        <dbReference type="ChEBI" id="CHEBI:33019"/>
        <dbReference type="ChEBI" id="CHEBI:57287"/>
        <dbReference type="ChEBI" id="CHEBI:57288"/>
        <dbReference type="ChEBI" id="CHEBI:456215"/>
        <dbReference type="EC" id="6.2.1.1"/>
    </reaction>
    <physiologicalReaction direction="left-to-right" evidence="1">
        <dbReference type="Rhea" id="RHEA:23177"/>
    </physiologicalReaction>
</comment>
<evidence type="ECO:0000259" key="22">
    <source>
        <dbReference type="PROSITE" id="PS50071"/>
    </source>
</evidence>
<organism evidence="24 25">
    <name type="scientific">Bos mutus</name>
    <name type="common">wild yak</name>
    <dbReference type="NCBI Taxonomy" id="72004"/>
    <lineage>
        <taxon>Eukaryota</taxon>
        <taxon>Metazoa</taxon>
        <taxon>Chordata</taxon>
        <taxon>Craniata</taxon>
        <taxon>Vertebrata</taxon>
        <taxon>Euteleostomi</taxon>
        <taxon>Mammalia</taxon>
        <taxon>Eutheria</taxon>
        <taxon>Laurasiatheria</taxon>
        <taxon>Artiodactyla</taxon>
        <taxon>Ruminantia</taxon>
        <taxon>Pecora</taxon>
        <taxon>Bovidae</taxon>
        <taxon>Bovinae</taxon>
        <taxon>Bos</taxon>
    </lineage>
</organism>
<feature type="compositionally biased region" description="Pro residues" evidence="21">
    <location>
        <begin position="113"/>
        <end position="128"/>
    </location>
</feature>
<evidence type="ECO:0000256" key="19">
    <source>
        <dbReference type="PROSITE-ProRule" id="PRU00108"/>
    </source>
</evidence>
<dbReference type="GO" id="GO:0003677">
    <property type="term" value="F:DNA binding"/>
    <property type="evidence" value="ECO:0007669"/>
    <property type="project" value="UniProtKB-UniRule"/>
</dbReference>
<evidence type="ECO:0000313" key="24">
    <source>
        <dbReference type="EMBL" id="MXQ91573.1"/>
    </source>
</evidence>
<dbReference type="InterPro" id="IPR045851">
    <property type="entry name" value="AMP-bd_C_sf"/>
</dbReference>
<evidence type="ECO:0000259" key="23">
    <source>
        <dbReference type="PROSITE" id="PS51496"/>
    </source>
</evidence>
<dbReference type="InterPro" id="IPR020845">
    <property type="entry name" value="AMP-binding_CS"/>
</dbReference>
<dbReference type="Pfam" id="PF00501">
    <property type="entry name" value="AMP-binding"/>
    <property type="match status" value="1"/>
</dbReference>
<dbReference type="SUPFAM" id="SSF56801">
    <property type="entry name" value="Acetyl-CoA synthetase-like"/>
    <property type="match status" value="1"/>
</dbReference>
<evidence type="ECO:0000256" key="13">
    <source>
        <dbReference type="ARBA" id="ARBA00023125"/>
    </source>
</evidence>
<dbReference type="Gene3D" id="3.30.300.30">
    <property type="match status" value="1"/>
</dbReference>
<evidence type="ECO:0000313" key="25">
    <source>
        <dbReference type="Proteomes" id="UP000322234"/>
    </source>
</evidence>
<dbReference type="AlphaFoldDB" id="A0A6B0RWF5"/>
<evidence type="ECO:0000256" key="12">
    <source>
        <dbReference type="ARBA" id="ARBA00023098"/>
    </source>
</evidence>
<evidence type="ECO:0000256" key="14">
    <source>
        <dbReference type="ARBA" id="ARBA00023155"/>
    </source>
</evidence>
<keyword evidence="9" id="KW-0547">Nucleotide-binding</keyword>
<dbReference type="InterPro" id="IPR017970">
    <property type="entry name" value="Homeobox_CS"/>
</dbReference>
<dbReference type="InterPro" id="IPR025110">
    <property type="entry name" value="AMP-bd_C"/>
</dbReference>
<keyword evidence="14 19" id="KW-0371">Homeobox</keyword>
<dbReference type="PROSITE" id="PS00027">
    <property type="entry name" value="HOMEOBOX_1"/>
    <property type="match status" value="1"/>
</dbReference>
<dbReference type="CDD" id="cd00086">
    <property type="entry name" value="homeodomain"/>
    <property type="match status" value="1"/>
</dbReference>
<dbReference type="InterPro" id="IPR042099">
    <property type="entry name" value="ANL_N_sf"/>
</dbReference>
<dbReference type="InterPro" id="IPR023339">
    <property type="entry name" value="CVC"/>
</dbReference>
<accession>A0A6B0RWF5</accession>
<dbReference type="InterPro" id="IPR032387">
    <property type="entry name" value="ACAS_N"/>
</dbReference>
<evidence type="ECO:0000256" key="18">
    <source>
        <dbReference type="ARBA" id="ARBA00049004"/>
    </source>
</evidence>
<feature type="domain" description="Homeobox" evidence="22">
    <location>
        <begin position="162"/>
        <end position="222"/>
    </location>
</feature>
<comment type="similarity">
    <text evidence="3">Belongs to the paired homeobox family.</text>
</comment>
<dbReference type="GO" id="GO:0005524">
    <property type="term" value="F:ATP binding"/>
    <property type="evidence" value="ECO:0007669"/>
    <property type="project" value="UniProtKB-KW"/>
</dbReference>
<dbReference type="GO" id="GO:0003987">
    <property type="term" value="F:acetate-CoA ligase activity"/>
    <property type="evidence" value="ECO:0007669"/>
    <property type="project" value="UniProtKB-EC"/>
</dbReference>
<dbReference type="PROSITE" id="PS50071">
    <property type="entry name" value="HOMEOBOX_2"/>
    <property type="match status" value="1"/>
</dbReference>
<evidence type="ECO:0000256" key="7">
    <source>
        <dbReference type="ARBA" id="ARBA00022473"/>
    </source>
</evidence>
<evidence type="ECO:0000256" key="3">
    <source>
        <dbReference type="ARBA" id="ARBA00005733"/>
    </source>
</evidence>
<dbReference type="EC" id="6.2.1.17" evidence="5"/>
<evidence type="ECO:0000256" key="9">
    <source>
        <dbReference type="ARBA" id="ARBA00022741"/>
    </source>
</evidence>
<evidence type="ECO:0000256" key="17">
    <source>
        <dbReference type="ARBA" id="ARBA00029726"/>
    </source>
</evidence>
<dbReference type="Gene3D" id="1.10.10.60">
    <property type="entry name" value="Homeodomain-like"/>
    <property type="match status" value="1"/>
</dbReference>
<evidence type="ECO:0000256" key="5">
    <source>
        <dbReference type="ARBA" id="ARBA00012985"/>
    </source>
</evidence>
<dbReference type="PANTHER" id="PTHR24095:SF110">
    <property type="entry name" value="ACETYL-COENZYME A SYNTHETASE 2-LIKE, MITOCHONDRIAL"/>
    <property type="match status" value="1"/>
</dbReference>
<dbReference type="GO" id="GO:0000981">
    <property type="term" value="F:DNA-binding transcription factor activity, RNA polymerase II-specific"/>
    <property type="evidence" value="ECO:0007669"/>
    <property type="project" value="InterPro"/>
</dbReference>
<sequence length="918" mass="99870">MTGRDALSDGRARSRALVPGGPSTGSRPRGFAITDLLGLEAELPAPEGPGPGSGCEGPEAAPRAGPGLGGSCPARGALPLGLGLLCGFGAQPPAAARAPCLLLADVPFLPPEGPEPLAPRFPGGPPPSAARQKRSESVSTSDEDSPSEDRSDRKASPAPSKRKKRRHRTVFTAHQLEELEKAFSEAHYPDVYAREMLAMKTELPEDRIQVWFQNRRAKWRKREKRWGGSSVMAEYGLYGAMVRHCIPLPDSVLGSGEGGLLGSCAPWLLAREPAAFWGPLARDALVWDTPYHTVSDCDFRSGRISWFLGGQLNVSVNCLDQHVQKSPESIALIWERDEPGTEVKITYRELLETTCRLANTLKRYGVRRGDRVAIYMPVSPLAVAAMLACARIGAIHNVIFAGFSVGSLAGRINDAQCKVVITFNQGLRGGRVVQLKKIVDEAIKVCPSVQHVLVAHRTDNKVHMGHLDVSLEQEMAKEEPVCAPESMGSEDILFLLYTSGSTGKPKGLVHTQAGYLLYAALTHRLVFDYRPGDVFGCVADIGWITGHSYVVYGPLCNGATSVLFESTPVYPDAGRYWETVQRLKINQFYGAPTAYRLLLKFEDSWVKKYDRSSLRTLGSVGEPINHEAWEWLHRVVGDGRCTLVDTWWQTETGGICISPRPSEEGAEILPCMAMRPLFGIVPVLMDEKVNHPVHAPCPTPLLVLPPWPPLPSPPHKAPTAGWGRLPRCGAGYYFTGDGAYRTEEGYYEITGRMDDVINISGHRLGTAEIEDAMVSTAAAGLGAESESVPHLCVFCPAQADHPAVPETAVIGYPHDIKGEAAFAFVVLKDDVGDVDVVVKELRSVVADKIAKYAVPDQVLVVKRLPKTRSGKVMRRLLRKIVMGRAQDLGDTTTLEDPGVITEILSAYQEYKDKRGGAK</sequence>